<comment type="caution">
    <text evidence="3">The sequence shown here is derived from an EMBL/GenBank/DDBJ whole genome shotgun (WGS) entry which is preliminary data.</text>
</comment>
<sequence length="1008" mass="113594">MPSGTTTTLGSLGHKLTDLPSFYVAEIETLENDKQCLSRTLRRKAVEGHLQSMNLSEEEYSWALNYKAKENQLNPTDARGPVDHLIVLWRPKPNVTKGDWDSKLAVGTQKLAPVSGMRRDEKGNLQPYELFCRVRPDTHIVHPPESDTRVQLYRQCLDTFICTKVNKKLKPSTANKSNKEWIVNYPDSLDGSPLGPVMEHHDLLLAIRAEPQLSADVQMLLLNFDLVLQLKDTTSLLTFLCQYFGQSVLGPDCIDQLASLKSLLIGLEVTAQYTRRSPSKRAPLPELPTTLAVPDTPRRGLLRKPSKQNLPEQQAFVGQNNIPAVTQNMPLNQHGPYRIMDLKMPGEVPRFRVSTMDEGSQQIKTGNYSVFGFFKEINNVELVYPNLPLAQVRHDTWIPLELLEVRGSQLLRGTGNLAKLMQVHAKQFCSNTTKTAEDRLNRIAKNLSVDKKSLPFLESEAPVYTRPSGERLIQEQSHKTLVEADLVVASSESYRASLLYFPSPDATMEASKIFVENVMKRLTAQHATLNFSRGHKGVICVDETLLLNKHPQTKGLRSTDVLVGIVDEARRPRATVDHIRAELYRYAHRETGSVAICISKQDLEKSFNACKLRAASTKENSSDYFPRGLLRKINYMLGGTNYAPVDGSNPLTAIQKASKRADRQIYTQNIQDIDCLAGAMIVGAHVSHPGSAAGANCPSVAAIVTSNEATTHYFGSARVQQTVKVSEEDHDRNDDPKPRVKHTVESSICDLKSMMSERLWAREKVSAIIFFRNSIDTSDDSEYTRIANQEMKQIQDAWEEVYEEDYPLKLIYIIANRRGHAQGTEEVSNEDFIADAKYQYTICRENLDIPPRLLLDLVKHLNTSNELGGDVSIALPIHFAQKLSKRFYNYFQFYAMDSASIEPHILDETYHPNRLDRSKTDAKMAEYFHGYLRLSEDQDHGGSNGKVIKPKPSMQSIGSTSRSVVDSVIDPETGEYLTVEQKTEALARRLEPSGMLWQPRLNQYMFYL</sequence>
<dbReference type="InterPro" id="IPR003165">
    <property type="entry name" value="Piwi"/>
</dbReference>
<accession>A0ABR3S8Y5</accession>
<feature type="compositionally biased region" description="Polar residues" evidence="1">
    <location>
        <begin position="953"/>
        <end position="964"/>
    </location>
</feature>
<dbReference type="SUPFAM" id="SSF101690">
    <property type="entry name" value="PAZ domain"/>
    <property type="match status" value="1"/>
</dbReference>
<evidence type="ECO:0000256" key="1">
    <source>
        <dbReference type="SAM" id="MobiDB-lite"/>
    </source>
</evidence>
<organism evidence="3 4">
    <name type="scientific">Paraconiothyrium brasiliense</name>
    <dbReference type="NCBI Taxonomy" id="300254"/>
    <lineage>
        <taxon>Eukaryota</taxon>
        <taxon>Fungi</taxon>
        <taxon>Dikarya</taxon>
        <taxon>Ascomycota</taxon>
        <taxon>Pezizomycotina</taxon>
        <taxon>Dothideomycetes</taxon>
        <taxon>Pleosporomycetidae</taxon>
        <taxon>Pleosporales</taxon>
        <taxon>Massarineae</taxon>
        <taxon>Didymosphaeriaceae</taxon>
        <taxon>Paraconiothyrium</taxon>
    </lineage>
</organism>
<evidence type="ECO:0000259" key="2">
    <source>
        <dbReference type="SMART" id="SM00950"/>
    </source>
</evidence>
<reference evidence="3 4" key="1">
    <citation type="submission" date="2024-02" db="EMBL/GenBank/DDBJ databases">
        <title>De novo assembly and annotation of 12 fungi associated with fruit tree decline syndrome in Ontario, Canada.</title>
        <authorList>
            <person name="Sulman M."/>
            <person name="Ellouze W."/>
            <person name="Ilyukhin E."/>
        </authorList>
    </citation>
    <scope>NUCLEOTIDE SEQUENCE [LARGE SCALE GENOMIC DNA]</scope>
    <source>
        <strain evidence="3 4">M42-189</strain>
    </source>
</reference>
<feature type="domain" description="Piwi" evidence="2">
    <location>
        <begin position="560"/>
        <end position="892"/>
    </location>
</feature>
<dbReference type="InterPro" id="IPR036085">
    <property type="entry name" value="PAZ_dom_sf"/>
</dbReference>
<dbReference type="InterPro" id="IPR012337">
    <property type="entry name" value="RNaseH-like_sf"/>
</dbReference>
<dbReference type="SMART" id="SM00950">
    <property type="entry name" value="Piwi"/>
    <property type="match status" value="1"/>
</dbReference>
<evidence type="ECO:0000313" key="4">
    <source>
        <dbReference type="Proteomes" id="UP001521785"/>
    </source>
</evidence>
<dbReference type="Gene3D" id="3.30.420.10">
    <property type="entry name" value="Ribonuclease H-like superfamily/Ribonuclease H"/>
    <property type="match status" value="1"/>
</dbReference>
<dbReference type="Proteomes" id="UP001521785">
    <property type="component" value="Unassembled WGS sequence"/>
</dbReference>
<dbReference type="Gene3D" id="2.170.260.10">
    <property type="entry name" value="paz domain"/>
    <property type="match status" value="1"/>
</dbReference>
<dbReference type="PANTHER" id="PTHR22891">
    <property type="entry name" value="EUKARYOTIC TRANSLATION INITIATION FACTOR 2C"/>
    <property type="match status" value="1"/>
</dbReference>
<protein>
    <recommendedName>
        <fullName evidence="2">Piwi domain-containing protein</fullName>
    </recommendedName>
</protein>
<keyword evidence="4" id="KW-1185">Reference proteome</keyword>
<dbReference type="Pfam" id="PF02171">
    <property type="entry name" value="Piwi"/>
    <property type="match status" value="1"/>
</dbReference>
<evidence type="ECO:0000313" key="3">
    <source>
        <dbReference type="EMBL" id="KAL1613156.1"/>
    </source>
</evidence>
<feature type="region of interest" description="Disordered" evidence="1">
    <location>
        <begin position="938"/>
        <end position="964"/>
    </location>
</feature>
<dbReference type="EMBL" id="JAKJXO020000001">
    <property type="protein sequence ID" value="KAL1613156.1"/>
    <property type="molecule type" value="Genomic_DNA"/>
</dbReference>
<proteinExistence type="predicted"/>
<gene>
    <name evidence="3" type="ORF">SLS60_001388</name>
</gene>
<dbReference type="InterPro" id="IPR036397">
    <property type="entry name" value="RNaseH_sf"/>
</dbReference>
<dbReference type="SUPFAM" id="SSF53098">
    <property type="entry name" value="Ribonuclease H-like"/>
    <property type="match status" value="1"/>
</dbReference>
<name>A0ABR3S8Y5_9PLEO</name>